<reference evidence="2 3" key="1">
    <citation type="submission" date="2015-06" db="EMBL/GenBank/DDBJ databases">
        <title>Draft genome sequence of an Antarctic Pseudomonas sp. strain KG01 with full potential for biotechnological applications.</title>
        <authorList>
            <person name="Pavlov M.S."/>
            <person name="Lira F."/>
            <person name="Martinez J.L."/>
            <person name="Marshall S.H."/>
        </authorList>
    </citation>
    <scope>NUCLEOTIDE SEQUENCE [LARGE SCALE GENOMIC DNA]</scope>
    <source>
        <strain evidence="2 3">KG01</strain>
    </source>
</reference>
<dbReference type="Proteomes" id="UP000037551">
    <property type="component" value="Unassembled WGS sequence"/>
</dbReference>
<evidence type="ECO:0000256" key="1">
    <source>
        <dbReference type="SAM" id="Phobius"/>
    </source>
</evidence>
<accession>A0A0J8FV58</accession>
<dbReference type="EMBL" id="LFMW01000012">
    <property type="protein sequence ID" value="KMT54112.1"/>
    <property type="molecule type" value="Genomic_DNA"/>
</dbReference>
<feature type="transmembrane region" description="Helical" evidence="1">
    <location>
        <begin position="94"/>
        <end position="116"/>
    </location>
</feature>
<protein>
    <submittedName>
        <fullName evidence="2">Uncharacterized protein</fullName>
    </submittedName>
</protein>
<dbReference type="AlphaFoldDB" id="A0A0J8FV58"/>
<sequence length="118" mass="13607">MMPESIGIGSGVLMLLCFPLNFYVIYTRLEEAEDYLKFSTFIVTFKYRFGVGPLGGKLKRLFAIALVILMPRVFQWRYLVLVEDVKRIPTPLKLWIVVPYLLTMSSMAGMALSWFLTN</sequence>
<organism evidence="2 3">
    <name type="scientific">Pseudomonas fildesensis</name>
    <dbReference type="NCBI Taxonomy" id="1674920"/>
    <lineage>
        <taxon>Bacteria</taxon>
        <taxon>Pseudomonadati</taxon>
        <taxon>Pseudomonadota</taxon>
        <taxon>Gammaproteobacteria</taxon>
        <taxon>Pseudomonadales</taxon>
        <taxon>Pseudomonadaceae</taxon>
        <taxon>Pseudomonas</taxon>
    </lineage>
</organism>
<comment type="caution">
    <text evidence="2">The sequence shown here is derived from an EMBL/GenBank/DDBJ whole genome shotgun (WGS) entry which is preliminary data.</text>
</comment>
<proteinExistence type="predicted"/>
<feature type="transmembrane region" description="Helical" evidence="1">
    <location>
        <begin position="61"/>
        <end position="82"/>
    </location>
</feature>
<gene>
    <name evidence="2" type="ORF">ACR52_18390</name>
</gene>
<dbReference type="STRING" id="1674920.ACR52_18390"/>
<keyword evidence="1" id="KW-0472">Membrane</keyword>
<keyword evidence="1" id="KW-1133">Transmembrane helix</keyword>
<evidence type="ECO:0000313" key="3">
    <source>
        <dbReference type="Proteomes" id="UP000037551"/>
    </source>
</evidence>
<dbReference type="PATRIC" id="fig|1674920.3.peg.2062"/>
<keyword evidence="3" id="KW-1185">Reference proteome</keyword>
<name>A0A0J8FV58_9PSED</name>
<evidence type="ECO:0000313" key="2">
    <source>
        <dbReference type="EMBL" id="KMT54112.1"/>
    </source>
</evidence>
<keyword evidence="1" id="KW-0812">Transmembrane</keyword>
<feature type="transmembrane region" description="Helical" evidence="1">
    <location>
        <begin position="6"/>
        <end position="26"/>
    </location>
</feature>